<evidence type="ECO:0000256" key="3">
    <source>
        <dbReference type="SAM" id="Phobius"/>
    </source>
</evidence>
<feature type="transmembrane region" description="Helical" evidence="3">
    <location>
        <begin position="42"/>
        <end position="65"/>
    </location>
</feature>
<evidence type="ECO:0000256" key="2">
    <source>
        <dbReference type="SAM" id="MobiDB-lite"/>
    </source>
</evidence>
<keyword evidence="3" id="KW-1133">Transmembrane helix</keyword>
<dbReference type="InterPro" id="IPR050922">
    <property type="entry name" value="LytR/CpsA/Psr_CW_biosynth"/>
</dbReference>
<evidence type="ECO:0000313" key="6">
    <source>
        <dbReference type="Proteomes" id="UP000824496"/>
    </source>
</evidence>
<evidence type="ECO:0000259" key="4">
    <source>
        <dbReference type="Pfam" id="PF03816"/>
    </source>
</evidence>
<proteinExistence type="inferred from homology"/>
<keyword evidence="6" id="KW-1185">Reference proteome</keyword>
<dbReference type="Pfam" id="PF03816">
    <property type="entry name" value="LytR_cpsA_psr"/>
    <property type="match status" value="1"/>
</dbReference>
<keyword evidence="3" id="KW-0812">Transmembrane</keyword>
<dbReference type="PANTHER" id="PTHR33392:SF6">
    <property type="entry name" value="POLYISOPRENYL-TEICHOIC ACID--PEPTIDOGLYCAN TEICHOIC ACID TRANSFERASE TAGU"/>
    <property type="match status" value="1"/>
</dbReference>
<dbReference type="NCBIfam" id="TIGR00350">
    <property type="entry name" value="lytR_cpsA_psr"/>
    <property type="match status" value="1"/>
</dbReference>
<gene>
    <name evidence="5" type="ORF">MANAM107_19130</name>
</gene>
<reference evidence="5 6" key="1">
    <citation type="submission" date="2021-08" db="EMBL/GenBank/DDBJ databases">
        <title>Whole genome sequence of novel Actinomyces species strain MAS-1.</title>
        <authorList>
            <person name="Saito M."/>
            <person name="Kuwahara N."/>
            <person name="Takizawa T."/>
            <person name="Gotouda H."/>
            <person name="Ochiai T."/>
        </authorList>
    </citation>
    <scope>NUCLEOTIDE SEQUENCE [LARGE SCALE GENOMIC DNA]</scope>
    <source>
        <strain evidence="5 6">MAS-1</strain>
    </source>
</reference>
<name>A0ABM7UD18_9ACTO</name>
<dbReference type="PANTHER" id="PTHR33392">
    <property type="entry name" value="POLYISOPRENYL-TEICHOIC ACID--PEPTIDOGLYCAN TEICHOIC ACID TRANSFERASE TAGU"/>
    <property type="match status" value="1"/>
</dbReference>
<accession>A0ABM7UD18</accession>
<sequence>MTPAPTDPQEPTADDASAPDPAEGQDPGPSGSRKARRRTLRAVLLSAGMVVLVVVLVIAGLGLWLRHSLGSGLETIADPFAGIATRAPHQRVEGDQQPATNILVLGSDSRISAGDPSQWEAGAQRTDALMIMQISGDRKDVSVVSIPRDTWVDIPGHGQAKINAAYAYGGTSLTIQTVEALTGIRIHHVAIADFESFTTLTDEIGGVTIDLKEPQTLAGTDFQAGPQQLNGAQALAYARERDSLPGGDFDRVKRQQAWMRAIVKQIFSNGTLSSPTRLYSFLRTATQTVAVDESFTLDEMQSLAWQMRDLRSGDIHFMTAPVAGTSTSPDGQSIVELDSQGSQALFTAFAQDTVGEYLETAPESVELLPTTVN</sequence>
<comment type="similarity">
    <text evidence="1">Belongs to the LytR/CpsA/Psr (LCP) family.</text>
</comment>
<feature type="region of interest" description="Disordered" evidence="2">
    <location>
        <begin position="1"/>
        <end position="35"/>
    </location>
</feature>
<keyword evidence="3" id="KW-0472">Membrane</keyword>
<feature type="domain" description="Cell envelope-related transcriptional attenuator" evidence="4">
    <location>
        <begin position="125"/>
        <end position="266"/>
    </location>
</feature>
<dbReference type="InterPro" id="IPR004474">
    <property type="entry name" value="LytR_CpsA_psr"/>
</dbReference>
<dbReference type="Gene3D" id="3.40.630.190">
    <property type="entry name" value="LCP protein"/>
    <property type="match status" value="1"/>
</dbReference>
<organism evidence="5 6">
    <name type="scientific">Actinomyces capricornis</name>
    <dbReference type="NCBI Taxonomy" id="2755559"/>
    <lineage>
        <taxon>Bacteria</taxon>
        <taxon>Bacillati</taxon>
        <taxon>Actinomycetota</taxon>
        <taxon>Actinomycetes</taxon>
        <taxon>Actinomycetales</taxon>
        <taxon>Actinomycetaceae</taxon>
        <taxon>Actinomyces</taxon>
    </lineage>
</organism>
<dbReference type="RefSeq" id="WP_223907762.1">
    <property type="nucleotide sequence ID" value="NZ_AP025017.1"/>
</dbReference>
<dbReference type="Proteomes" id="UP000824496">
    <property type="component" value="Chromosome"/>
</dbReference>
<protein>
    <submittedName>
        <fullName evidence="5">Transcriptional regulator</fullName>
    </submittedName>
</protein>
<evidence type="ECO:0000313" key="5">
    <source>
        <dbReference type="EMBL" id="BDA65079.1"/>
    </source>
</evidence>
<dbReference type="EMBL" id="AP025017">
    <property type="protein sequence ID" value="BDA65079.1"/>
    <property type="molecule type" value="Genomic_DNA"/>
</dbReference>
<evidence type="ECO:0000256" key="1">
    <source>
        <dbReference type="ARBA" id="ARBA00006068"/>
    </source>
</evidence>